<comment type="subcellular location">
    <subcellularLocation>
        <location evidence="1">Membrane</location>
        <topology evidence="1">Multi-pass membrane protein</topology>
    </subcellularLocation>
</comment>
<name>A0A5C5X9Y5_9PLAN</name>
<dbReference type="Pfam" id="PF16916">
    <property type="entry name" value="ZT_dimer"/>
    <property type="match status" value="1"/>
</dbReference>
<evidence type="ECO:0000259" key="8">
    <source>
        <dbReference type="Pfam" id="PF01545"/>
    </source>
</evidence>
<dbReference type="InterPro" id="IPR058533">
    <property type="entry name" value="Cation_efflux_TM"/>
</dbReference>
<feature type="transmembrane region" description="Helical" evidence="7">
    <location>
        <begin position="75"/>
        <end position="92"/>
    </location>
</feature>
<evidence type="ECO:0000256" key="7">
    <source>
        <dbReference type="SAM" id="Phobius"/>
    </source>
</evidence>
<keyword evidence="6 7" id="KW-0472">Membrane</keyword>
<evidence type="ECO:0000256" key="6">
    <source>
        <dbReference type="ARBA" id="ARBA00023136"/>
    </source>
</evidence>
<gene>
    <name evidence="10" type="ORF">Pan54_05370</name>
</gene>
<dbReference type="PANTHER" id="PTHR43840:SF15">
    <property type="entry name" value="MITOCHONDRIAL METAL TRANSPORTER 1-RELATED"/>
    <property type="match status" value="1"/>
</dbReference>
<evidence type="ECO:0000256" key="3">
    <source>
        <dbReference type="ARBA" id="ARBA00022448"/>
    </source>
</evidence>
<organism evidence="10 11">
    <name type="scientific">Rubinisphaera italica</name>
    <dbReference type="NCBI Taxonomy" id="2527969"/>
    <lineage>
        <taxon>Bacteria</taxon>
        <taxon>Pseudomonadati</taxon>
        <taxon>Planctomycetota</taxon>
        <taxon>Planctomycetia</taxon>
        <taxon>Planctomycetales</taxon>
        <taxon>Planctomycetaceae</taxon>
        <taxon>Rubinisphaera</taxon>
    </lineage>
</organism>
<evidence type="ECO:0000313" key="11">
    <source>
        <dbReference type="Proteomes" id="UP000316095"/>
    </source>
</evidence>
<comment type="caution">
    <text evidence="10">The sequence shown here is derived from an EMBL/GenBank/DDBJ whole genome shotgun (WGS) entry which is preliminary data.</text>
</comment>
<dbReference type="InterPro" id="IPR027469">
    <property type="entry name" value="Cation_efflux_TMD_sf"/>
</dbReference>
<feature type="domain" description="Cation efflux protein cytoplasmic" evidence="9">
    <location>
        <begin position="277"/>
        <end position="354"/>
    </location>
</feature>
<keyword evidence="5 7" id="KW-1133">Transmembrane helix</keyword>
<comment type="similarity">
    <text evidence="2">Belongs to the cation diffusion facilitator (CDF) transporter (TC 2.A.4) family.</text>
</comment>
<evidence type="ECO:0000256" key="5">
    <source>
        <dbReference type="ARBA" id="ARBA00022989"/>
    </source>
</evidence>
<dbReference type="InterPro" id="IPR027470">
    <property type="entry name" value="Cation_efflux_CTD"/>
</dbReference>
<keyword evidence="11" id="KW-1185">Reference proteome</keyword>
<evidence type="ECO:0000256" key="4">
    <source>
        <dbReference type="ARBA" id="ARBA00022692"/>
    </source>
</evidence>
<feature type="transmembrane region" description="Helical" evidence="7">
    <location>
        <begin position="104"/>
        <end position="126"/>
    </location>
</feature>
<dbReference type="GO" id="GO:0016020">
    <property type="term" value="C:membrane"/>
    <property type="evidence" value="ECO:0007669"/>
    <property type="project" value="UniProtKB-SubCell"/>
</dbReference>
<proteinExistence type="inferred from homology"/>
<dbReference type="InterPro" id="IPR036837">
    <property type="entry name" value="Cation_efflux_CTD_sf"/>
</dbReference>
<reference evidence="10 11" key="1">
    <citation type="submission" date="2019-02" db="EMBL/GenBank/DDBJ databases">
        <title>Deep-cultivation of Planctomycetes and their phenomic and genomic characterization uncovers novel biology.</title>
        <authorList>
            <person name="Wiegand S."/>
            <person name="Jogler M."/>
            <person name="Boedeker C."/>
            <person name="Pinto D."/>
            <person name="Vollmers J."/>
            <person name="Rivas-Marin E."/>
            <person name="Kohn T."/>
            <person name="Peeters S.H."/>
            <person name="Heuer A."/>
            <person name="Rast P."/>
            <person name="Oberbeckmann S."/>
            <person name="Bunk B."/>
            <person name="Jeske O."/>
            <person name="Meyerdierks A."/>
            <person name="Storesund J.E."/>
            <person name="Kallscheuer N."/>
            <person name="Luecker S."/>
            <person name="Lage O.M."/>
            <person name="Pohl T."/>
            <person name="Merkel B.J."/>
            <person name="Hornburger P."/>
            <person name="Mueller R.-W."/>
            <person name="Bruemmer F."/>
            <person name="Labrenz M."/>
            <person name="Spormann A.M."/>
            <person name="Op Den Camp H."/>
            <person name="Overmann J."/>
            <person name="Amann R."/>
            <person name="Jetten M.S.M."/>
            <person name="Mascher T."/>
            <person name="Medema M.H."/>
            <person name="Devos D.P."/>
            <person name="Kaster A.-K."/>
            <person name="Ovreas L."/>
            <person name="Rohde M."/>
            <person name="Galperin M.Y."/>
            <person name="Jogler C."/>
        </authorList>
    </citation>
    <scope>NUCLEOTIDE SEQUENCE [LARGE SCALE GENOMIC DNA]</scope>
    <source>
        <strain evidence="10 11">Pan54</strain>
    </source>
</reference>
<dbReference type="InterPro" id="IPR002524">
    <property type="entry name" value="Cation_efflux"/>
</dbReference>
<keyword evidence="4 7" id="KW-0812">Transmembrane</keyword>
<accession>A0A5C5X9Y5</accession>
<dbReference type="Gene3D" id="3.30.70.1350">
    <property type="entry name" value="Cation efflux protein, cytoplasmic domain"/>
    <property type="match status" value="1"/>
</dbReference>
<dbReference type="NCBIfam" id="TIGR01297">
    <property type="entry name" value="CDF"/>
    <property type="match status" value="1"/>
</dbReference>
<evidence type="ECO:0000313" key="10">
    <source>
        <dbReference type="EMBL" id="TWT59826.1"/>
    </source>
</evidence>
<sequence>MDCVAGASANAERLRHPSIFVLSTASLKVNDKEYAEWIENASSFPLLCQFSLTITYHLPTSRFVLNEITTRYRDAFRAALIGLVVNLTLGIVKMTAGMVARSSALIADAVNSLGDALTSLAVLYGLQVAQRPADAEHPYGHMRAEGIAATNVAIGIIISAAIVGWEAIIRFGEIAPRTPWWAIAIAGGNVVLKEWLFQYKLQVGKRTRSASIIANAWDHRSDALCSLAVLAGLLIIRWGGPGWVDAVAAIIVSLGVIASGIHLFRSSASELMDEQADPQFLASIHQTALSVTGVEEIETLLVRKVGLEYFADVHIEVNPSITVDFGHRIGHDVKDELLKQHPELRDVLIHLEPHRDQAD</sequence>
<dbReference type="InterPro" id="IPR050291">
    <property type="entry name" value="CDF_Transporter"/>
</dbReference>
<protein>
    <submittedName>
        <fullName evidence="10">Putative cation efflux system protein</fullName>
    </submittedName>
</protein>
<keyword evidence="3" id="KW-0813">Transport</keyword>
<feature type="domain" description="Cation efflux protein transmembrane" evidence="8">
    <location>
        <begin position="80"/>
        <end position="272"/>
    </location>
</feature>
<dbReference type="Pfam" id="PF01545">
    <property type="entry name" value="Cation_efflux"/>
    <property type="match status" value="1"/>
</dbReference>
<dbReference type="Proteomes" id="UP000316095">
    <property type="component" value="Unassembled WGS sequence"/>
</dbReference>
<evidence type="ECO:0000256" key="1">
    <source>
        <dbReference type="ARBA" id="ARBA00004141"/>
    </source>
</evidence>
<feature type="transmembrane region" description="Helical" evidence="7">
    <location>
        <begin position="147"/>
        <end position="168"/>
    </location>
</feature>
<evidence type="ECO:0000256" key="2">
    <source>
        <dbReference type="ARBA" id="ARBA00008114"/>
    </source>
</evidence>
<dbReference type="EMBL" id="SJPG01000001">
    <property type="protein sequence ID" value="TWT59826.1"/>
    <property type="molecule type" value="Genomic_DNA"/>
</dbReference>
<dbReference type="SUPFAM" id="SSF161111">
    <property type="entry name" value="Cation efflux protein transmembrane domain-like"/>
    <property type="match status" value="1"/>
</dbReference>
<feature type="transmembrane region" description="Helical" evidence="7">
    <location>
        <begin position="246"/>
        <end position="264"/>
    </location>
</feature>
<dbReference type="GO" id="GO:0008324">
    <property type="term" value="F:monoatomic cation transmembrane transporter activity"/>
    <property type="evidence" value="ECO:0007669"/>
    <property type="project" value="InterPro"/>
</dbReference>
<dbReference type="AlphaFoldDB" id="A0A5C5X9Y5"/>
<evidence type="ECO:0000259" key="9">
    <source>
        <dbReference type="Pfam" id="PF16916"/>
    </source>
</evidence>
<dbReference type="FunFam" id="1.20.1510.10:FF:000006">
    <property type="entry name" value="Divalent cation efflux transporter"/>
    <property type="match status" value="1"/>
</dbReference>
<dbReference type="Gene3D" id="1.20.1510.10">
    <property type="entry name" value="Cation efflux protein transmembrane domain"/>
    <property type="match status" value="1"/>
</dbReference>
<dbReference type="SUPFAM" id="SSF160240">
    <property type="entry name" value="Cation efflux protein cytoplasmic domain-like"/>
    <property type="match status" value="1"/>
</dbReference>
<dbReference type="PANTHER" id="PTHR43840">
    <property type="entry name" value="MITOCHONDRIAL METAL TRANSPORTER 1-RELATED"/>
    <property type="match status" value="1"/>
</dbReference>